<dbReference type="Proteomes" id="UP000198775">
    <property type="component" value="Unassembled WGS sequence"/>
</dbReference>
<dbReference type="Pfam" id="PF13193">
    <property type="entry name" value="AMP-binding_C"/>
    <property type="match status" value="1"/>
</dbReference>
<name>A0A1H8MVW7_9EURY</name>
<dbReference type="GO" id="GO:0006631">
    <property type="term" value="P:fatty acid metabolic process"/>
    <property type="evidence" value="ECO:0007669"/>
    <property type="project" value="TreeGrafter"/>
</dbReference>
<dbReference type="Gene3D" id="3.30.300.30">
    <property type="match status" value="1"/>
</dbReference>
<evidence type="ECO:0000259" key="3">
    <source>
        <dbReference type="Pfam" id="PF13193"/>
    </source>
</evidence>
<dbReference type="PANTHER" id="PTHR43201">
    <property type="entry name" value="ACYL-COA SYNTHETASE"/>
    <property type="match status" value="1"/>
</dbReference>
<dbReference type="InterPro" id="IPR025110">
    <property type="entry name" value="AMP-bd_C"/>
</dbReference>
<evidence type="ECO:0000256" key="2">
    <source>
        <dbReference type="ARBA" id="ARBA00022598"/>
    </source>
</evidence>
<organism evidence="4 5">
    <name type="scientific">Halorientalis persicus</name>
    <dbReference type="NCBI Taxonomy" id="1367881"/>
    <lineage>
        <taxon>Archaea</taxon>
        <taxon>Methanobacteriati</taxon>
        <taxon>Methanobacteriota</taxon>
        <taxon>Stenosarchaea group</taxon>
        <taxon>Halobacteria</taxon>
        <taxon>Halobacteriales</taxon>
        <taxon>Haloarculaceae</taxon>
        <taxon>Halorientalis</taxon>
    </lineage>
</organism>
<comment type="similarity">
    <text evidence="1">Belongs to the ATP-dependent AMP-binding enzyme family.</text>
</comment>
<dbReference type="AlphaFoldDB" id="A0A1H8MVW7"/>
<dbReference type="SUPFAM" id="SSF56801">
    <property type="entry name" value="Acetyl-CoA synthetase-like"/>
    <property type="match status" value="1"/>
</dbReference>
<sequence>MGTQIHPKYDESASLVVDGTIRIAEYFRQPDLTDDRFDDEGYFSTGDFSRSEDDRFVSFFLQKKDVIIRGGYTISATEVENVVLEHPDVADAAIVGMPNEDLGERICLIAVPVEGCDLSLEDITDALEADLANSKHPEHIEIVETMPRNFVGKIRKTELCEDIPEITDADTDGGEV</sequence>
<dbReference type="GO" id="GO:0031956">
    <property type="term" value="F:medium-chain fatty acid-CoA ligase activity"/>
    <property type="evidence" value="ECO:0007669"/>
    <property type="project" value="TreeGrafter"/>
</dbReference>
<dbReference type="EMBL" id="FOCX01000009">
    <property type="protein sequence ID" value="SEO21545.1"/>
    <property type="molecule type" value="Genomic_DNA"/>
</dbReference>
<reference evidence="5" key="1">
    <citation type="submission" date="2016-10" db="EMBL/GenBank/DDBJ databases">
        <authorList>
            <person name="Varghese N."/>
            <person name="Submissions S."/>
        </authorList>
    </citation>
    <scope>NUCLEOTIDE SEQUENCE [LARGE SCALE GENOMIC DNA]</scope>
    <source>
        <strain evidence="5">IBRC-M 10043</strain>
    </source>
</reference>
<dbReference type="RefSeq" id="WP_092660178.1">
    <property type="nucleotide sequence ID" value="NZ_FOCX01000009.1"/>
</dbReference>
<evidence type="ECO:0000313" key="5">
    <source>
        <dbReference type="Proteomes" id="UP000198775"/>
    </source>
</evidence>
<dbReference type="OrthoDB" id="193284at2157"/>
<dbReference type="PANTHER" id="PTHR43201:SF5">
    <property type="entry name" value="MEDIUM-CHAIN ACYL-COA LIGASE ACSF2, MITOCHONDRIAL"/>
    <property type="match status" value="1"/>
</dbReference>
<gene>
    <name evidence="4" type="ORF">SAMN05216388_1009148</name>
</gene>
<keyword evidence="2" id="KW-0436">Ligase</keyword>
<evidence type="ECO:0000256" key="1">
    <source>
        <dbReference type="ARBA" id="ARBA00006432"/>
    </source>
</evidence>
<feature type="domain" description="AMP-binding enzyme C-terminal" evidence="3">
    <location>
        <begin position="78"/>
        <end position="153"/>
    </location>
</feature>
<proteinExistence type="inferred from homology"/>
<protein>
    <submittedName>
        <fullName evidence="4">Acyl-CoA synthetase</fullName>
    </submittedName>
</protein>
<evidence type="ECO:0000313" key="4">
    <source>
        <dbReference type="EMBL" id="SEO21545.1"/>
    </source>
</evidence>
<accession>A0A1H8MVW7</accession>
<keyword evidence="5" id="KW-1185">Reference proteome</keyword>
<dbReference type="Gene3D" id="2.30.38.10">
    <property type="entry name" value="Luciferase, Domain 3"/>
    <property type="match status" value="1"/>
</dbReference>
<dbReference type="InterPro" id="IPR045851">
    <property type="entry name" value="AMP-bd_C_sf"/>
</dbReference>